<dbReference type="RefSeq" id="WP_345420408.1">
    <property type="nucleotide sequence ID" value="NZ_BAABGT010000053.1"/>
</dbReference>
<protein>
    <recommendedName>
        <fullName evidence="3">Excreted virulence factor EspC (Type VII ESX diderm)</fullName>
    </recommendedName>
</protein>
<accession>A0ABP8RWD8</accession>
<gene>
    <name evidence="1" type="ORF">GCM10023175_39430</name>
</gene>
<dbReference type="EMBL" id="BAABGT010000053">
    <property type="protein sequence ID" value="GAA4550054.1"/>
    <property type="molecule type" value="Genomic_DNA"/>
</dbReference>
<evidence type="ECO:0000313" key="1">
    <source>
        <dbReference type="EMBL" id="GAA4550054.1"/>
    </source>
</evidence>
<evidence type="ECO:0008006" key="3">
    <source>
        <dbReference type="Google" id="ProtNLM"/>
    </source>
</evidence>
<sequence length="91" mass="9649">MSTTTDRITDFAKRGQDAVSGAFGTWTDAVTALTPFRPTAEDARGLLDSGFTAAQKVLQVQRDFARGVLDAGVQVVEKATEVGDEARSTKA</sequence>
<evidence type="ECO:0000313" key="2">
    <source>
        <dbReference type="Proteomes" id="UP001501598"/>
    </source>
</evidence>
<reference evidence="2" key="1">
    <citation type="journal article" date="2019" name="Int. J. Syst. Evol. Microbiol.">
        <title>The Global Catalogue of Microorganisms (GCM) 10K type strain sequencing project: providing services to taxonomists for standard genome sequencing and annotation.</title>
        <authorList>
            <consortium name="The Broad Institute Genomics Platform"/>
            <consortium name="The Broad Institute Genome Sequencing Center for Infectious Disease"/>
            <person name="Wu L."/>
            <person name="Ma J."/>
        </authorList>
    </citation>
    <scope>NUCLEOTIDE SEQUENCE [LARGE SCALE GENOMIC DNA]</scope>
    <source>
        <strain evidence="2">JCM 17906</strain>
    </source>
</reference>
<keyword evidence="2" id="KW-1185">Reference proteome</keyword>
<dbReference type="Proteomes" id="UP001501598">
    <property type="component" value="Unassembled WGS sequence"/>
</dbReference>
<name>A0ABP8RWD8_9PSEU</name>
<organism evidence="1 2">
    <name type="scientific">Pseudonocardia xishanensis</name>
    <dbReference type="NCBI Taxonomy" id="630995"/>
    <lineage>
        <taxon>Bacteria</taxon>
        <taxon>Bacillati</taxon>
        <taxon>Actinomycetota</taxon>
        <taxon>Actinomycetes</taxon>
        <taxon>Pseudonocardiales</taxon>
        <taxon>Pseudonocardiaceae</taxon>
        <taxon>Pseudonocardia</taxon>
    </lineage>
</organism>
<comment type="caution">
    <text evidence="1">The sequence shown here is derived from an EMBL/GenBank/DDBJ whole genome shotgun (WGS) entry which is preliminary data.</text>
</comment>
<proteinExistence type="predicted"/>